<evidence type="ECO:0000256" key="8">
    <source>
        <dbReference type="ARBA" id="ARBA00023136"/>
    </source>
</evidence>
<dbReference type="EMBL" id="QBIY01012620">
    <property type="protein sequence ID" value="RXN21160.1"/>
    <property type="molecule type" value="Genomic_DNA"/>
</dbReference>
<keyword evidence="6" id="KW-0735">Signal-anchor</keyword>
<dbReference type="AlphaFoldDB" id="A0A498MLM5"/>
<feature type="compositionally biased region" description="Basic and acidic residues" evidence="15">
    <location>
        <begin position="14"/>
        <end position="27"/>
    </location>
</feature>
<evidence type="ECO:0000256" key="6">
    <source>
        <dbReference type="ARBA" id="ARBA00022968"/>
    </source>
</evidence>
<keyword evidence="5 16" id="KW-0812">Transmembrane</keyword>
<comment type="caution">
    <text evidence="17">The sequence shown here is derived from an EMBL/GenBank/DDBJ whole genome shotgun (WGS) entry which is preliminary data.</text>
</comment>
<comment type="subcellular location">
    <subcellularLocation>
        <location evidence="1">Membrane</location>
        <topology evidence="1">Single-pass type II membrane protein</topology>
    </subcellularLocation>
</comment>
<evidence type="ECO:0000256" key="16">
    <source>
        <dbReference type="SAM" id="Phobius"/>
    </source>
</evidence>
<dbReference type="Proteomes" id="UP000290572">
    <property type="component" value="Unassembled WGS sequence"/>
</dbReference>
<dbReference type="FunFam" id="3.90.550.10:FF:000042">
    <property type="entry name" value="Glucoside xylosyltransferase 1"/>
    <property type="match status" value="1"/>
</dbReference>
<keyword evidence="3" id="KW-0328">Glycosyltransferase</keyword>
<evidence type="ECO:0000256" key="1">
    <source>
        <dbReference type="ARBA" id="ARBA00004606"/>
    </source>
</evidence>
<dbReference type="STRING" id="84645.A0A498MLM5"/>
<feature type="region of interest" description="Disordered" evidence="15">
    <location>
        <begin position="1"/>
        <end position="63"/>
    </location>
</feature>
<evidence type="ECO:0000256" key="2">
    <source>
        <dbReference type="ARBA" id="ARBA00006351"/>
    </source>
</evidence>
<protein>
    <recommendedName>
        <fullName evidence="12">Glucoside xylosyltransferase 1</fullName>
        <ecNumber evidence="11">2.4.2.42</ecNumber>
    </recommendedName>
    <alternativeName>
        <fullName evidence="13">Glycosyltransferase 8 domain-containing protein 3</fullName>
    </alternativeName>
</protein>
<gene>
    <name evidence="17" type="ORF">ROHU_024417</name>
</gene>
<dbReference type="CDD" id="cd06430">
    <property type="entry name" value="GT8_like_2"/>
    <property type="match status" value="1"/>
</dbReference>
<dbReference type="GO" id="GO:0140563">
    <property type="term" value="F:UDP-D-xylose:beta-D-glucoside alpha-1,3-D-xylosyltransferase activity"/>
    <property type="evidence" value="ECO:0007669"/>
    <property type="project" value="UniProtKB-EC"/>
</dbReference>
<evidence type="ECO:0000256" key="9">
    <source>
        <dbReference type="ARBA" id="ARBA00023180"/>
    </source>
</evidence>
<keyword evidence="18" id="KW-1185">Reference proteome</keyword>
<evidence type="ECO:0000256" key="10">
    <source>
        <dbReference type="ARBA" id="ARBA00037301"/>
    </source>
</evidence>
<accession>A0A498MLM5</accession>
<dbReference type="PANTHER" id="PTHR46012">
    <property type="entry name" value="IP22168P"/>
    <property type="match status" value="1"/>
</dbReference>
<dbReference type="GO" id="GO:0016266">
    <property type="term" value="P:protein O-linked glycosylation via N-acetyl-galactosamine"/>
    <property type="evidence" value="ECO:0007669"/>
    <property type="project" value="TreeGrafter"/>
</dbReference>
<dbReference type="InterPro" id="IPR002495">
    <property type="entry name" value="Glyco_trans_8"/>
</dbReference>
<dbReference type="Pfam" id="PF01501">
    <property type="entry name" value="Glyco_transf_8"/>
    <property type="match status" value="1"/>
</dbReference>
<evidence type="ECO:0000256" key="4">
    <source>
        <dbReference type="ARBA" id="ARBA00022679"/>
    </source>
</evidence>
<dbReference type="SUPFAM" id="SSF53448">
    <property type="entry name" value="Nucleotide-diphospho-sugar transferases"/>
    <property type="match status" value="1"/>
</dbReference>
<keyword evidence="4 17" id="KW-0808">Transferase</keyword>
<dbReference type="InterPro" id="IPR029044">
    <property type="entry name" value="Nucleotide-diphossugar_trans"/>
</dbReference>
<comment type="similarity">
    <text evidence="2">Belongs to the glycosyltransferase 8 family.</text>
</comment>
<dbReference type="Gene3D" id="3.90.550.10">
    <property type="entry name" value="Spore Coat Polysaccharide Biosynthesis Protein SpsA, Chain A"/>
    <property type="match status" value="1"/>
</dbReference>
<keyword evidence="9" id="KW-0325">Glycoprotein</keyword>
<evidence type="ECO:0000256" key="7">
    <source>
        <dbReference type="ARBA" id="ARBA00022989"/>
    </source>
</evidence>
<keyword evidence="7 16" id="KW-1133">Transmembrane helix</keyword>
<feature type="transmembrane region" description="Helical" evidence="16">
    <location>
        <begin position="120"/>
        <end position="139"/>
    </location>
</feature>
<comment type="function">
    <text evidence="10">Glycosyltransferase which elongates the O-linked glucose attached to EGF-like repeats in the extracellular domain of Notch proteins by catalyzing the addition of xylose.</text>
</comment>
<evidence type="ECO:0000256" key="5">
    <source>
        <dbReference type="ARBA" id="ARBA00022692"/>
    </source>
</evidence>
<dbReference type="PANTHER" id="PTHR46012:SF3">
    <property type="entry name" value="GLUCOSIDE XYLOSYLTRANSFERASE 1"/>
    <property type="match status" value="1"/>
</dbReference>
<sequence>MSGLKKRSLNASTDRVEDDKQVTEKTLSRRGVNGSMSRAGDSAPGIPTADIITSADREGPPPKDKYVGLPRTESMEILAPMQQTEPESQWIMLDIIVQCFLVQHHINPIHMFILCKMRRYLRVLFVCTLLIFCSLLYVFNQLVSSLESANHQERAQRTRAADPGLSERAQYDRCNSGSVTRWKPYWRISDAVCPNNCVTDSALRSASRVSGGPEPERLEPVGLAVVACGSRLEETLTMLKSAVLFSRRHLHFHIFAEDDLHAGFRQTLESWPQRFRSKFDYSIYPITFPSENAREWKKLFKPCASQRLFLPLILKQVDSVLYVDTDILFLRPAEDVWSFLSRFNGSHVAAMAPEHEEPRIGWYNRFARHPYYGKTGVNSGVMLMNMTRIRHKHFKNDMTAVDLKWADLLMPLLHKYKLNITWGDQDLLNIIFHHNPECLLVLECQWNYRPDHCIYGSNCISAEQHGVYVLHGNRGVYHDDKQPAFRAVYDAIQQFPFDEDPVRGLLLPLEEKLKSTDHTYCGRSRHAFTKRLRQTVRDLQEDHHSSRRTEFPFDEDPVRGLLLPLEEKLRSTDHTYCGRSRHAFTKRLRQTVRDLQEDHHSSRRTEV</sequence>
<evidence type="ECO:0000256" key="11">
    <source>
        <dbReference type="ARBA" id="ARBA00038854"/>
    </source>
</evidence>
<evidence type="ECO:0000256" key="13">
    <source>
        <dbReference type="ARBA" id="ARBA00042608"/>
    </source>
</evidence>
<dbReference type="InterPro" id="IPR051993">
    <property type="entry name" value="Glycosyltransferase_8"/>
</dbReference>
<reference evidence="17 18" key="1">
    <citation type="submission" date="2018-03" db="EMBL/GenBank/DDBJ databases">
        <title>Draft genome sequence of Rohu Carp (Labeo rohita).</title>
        <authorList>
            <person name="Das P."/>
            <person name="Kushwaha B."/>
            <person name="Joshi C.G."/>
            <person name="Kumar D."/>
            <person name="Nagpure N.S."/>
            <person name="Sahoo L."/>
            <person name="Das S.P."/>
            <person name="Bit A."/>
            <person name="Patnaik S."/>
            <person name="Meher P.K."/>
            <person name="Jayasankar P."/>
            <person name="Koringa P.G."/>
            <person name="Patel N.V."/>
            <person name="Hinsu A.T."/>
            <person name="Kumar R."/>
            <person name="Pandey M."/>
            <person name="Agarwal S."/>
            <person name="Srivastava S."/>
            <person name="Singh M."/>
            <person name="Iquebal M.A."/>
            <person name="Jaiswal S."/>
            <person name="Angadi U.B."/>
            <person name="Kumar N."/>
            <person name="Raza M."/>
            <person name="Shah T.M."/>
            <person name="Rai A."/>
            <person name="Jena J.K."/>
        </authorList>
    </citation>
    <scope>NUCLEOTIDE SEQUENCE [LARGE SCALE GENOMIC DNA]</scope>
    <source>
        <strain evidence="17">DASCIFA01</strain>
        <tissue evidence="17">Testis</tissue>
    </source>
</reference>
<organism evidence="17 18">
    <name type="scientific">Labeo rohita</name>
    <name type="common">Indian major carp</name>
    <name type="synonym">Cyprinus rohita</name>
    <dbReference type="NCBI Taxonomy" id="84645"/>
    <lineage>
        <taxon>Eukaryota</taxon>
        <taxon>Metazoa</taxon>
        <taxon>Chordata</taxon>
        <taxon>Craniata</taxon>
        <taxon>Vertebrata</taxon>
        <taxon>Euteleostomi</taxon>
        <taxon>Actinopterygii</taxon>
        <taxon>Neopterygii</taxon>
        <taxon>Teleostei</taxon>
        <taxon>Ostariophysi</taxon>
        <taxon>Cypriniformes</taxon>
        <taxon>Cyprinidae</taxon>
        <taxon>Labeoninae</taxon>
        <taxon>Labeonini</taxon>
        <taxon>Labeo</taxon>
    </lineage>
</organism>
<evidence type="ECO:0000313" key="17">
    <source>
        <dbReference type="EMBL" id="RXN21160.1"/>
    </source>
</evidence>
<evidence type="ECO:0000313" key="18">
    <source>
        <dbReference type="Proteomes" id="UP000290572"/>
    </source>
</evidence>
<name>A0A498MLM5_LABRO</name>
<dbReference type="GO" id="GO:0016020">
    <property type="term" value="C:membrane"/>
    <property type="evidence" value="ECO:0007669"/>
    <property type="project" value="UniProtKB-SubCell"/>
</dbReference>
<evidence type="ECO:0000256" key="15">
    <source>
        <dbReference type="SAM" id="MobiDB-lite"/>
    </source>
</evidence>
<proteinExistence type="inferred from homology"/>
<comment type="catalytic activity">
    <reaction evidence="14">
        <text>3-O-(beta-D-glucosyl)-L-seryl-[EGF-like domain protein] + UDP-alpha-D-xylose = 3-O-[alpha-D-xylosyl-(1-&gt;3)-beta-D-glucosyl]-L-seryl-[EGF-like domain protein] + UDP + H(+)</text>
        <dbReference type="Rhea" id="RHEA:56064"/>
        <dbReference type="Rhea" id="RHEA-COMP:14610"/>
        <dbReference type="Rhea" id="RHEA-COMP:14611"/>
        <dbReference type="ChEBI" id="CHEBI:15378"/>
        <dbReference type="ChEBI" id="CHEBI:57632"/>
        <dbReference type="ChEBI" id="CHEBI:58223"/>
        <dbReference type="ChEBI" id="CHEBI:140575"/>
        <dbReference type="ChEBI" id="CHEBI:140576"/>
        <dbReference type="EC" id="2.4.2.42"/>
    </reaction>
</comment>
<evidence type="ECO:0000256" key="3">
    <source>
        <dbReference type="ARBA" id="ARBA00022676"/>
    </source>
</evidence>
<evidence type="ECO:0000256" key="14">
    <source>
        <dbReference type="ARBA" id="ARBA00049181"/>
    </source>
</evidence>
<evidence type="ECO:0000256" key="12">
    <source>
        <dbReference type="ARBA" id="ARBA00041060"/>
    </source>
</evidence>
<dbReference type="EC" id="2.4.2.42" evidence="11"/>
<keyword evidence="8 16" id="KW-0472">Membrane</keyword>